<sequence length="200" mass="23500">CLNPSPIKYSIFSLTGQYDMDDLRAVHDVWDERVKGESALSLEDKQFVYMIFMKKLLQENEIKDIFIYKNLIVGKYKSLDFMVKCLILENQVLVFPVHVKTFLKEMEERPREVHGFLVCSSPFSNQVVEVVRKQSRVFISNENELSNIIKDVETISTERRIKKLEEIIREKDSIIEALKKVAFDNNLSEEEKNNIKESLF</sequence>
<dbReference type="AlphaFoldDB" id="A0A9N9P2F9"/>
<accession>A0A9N9P2F9</accession>
<organism evidence="1 2">
    <name type="scientific">Dentiscutata erythropus</name>
    <dbReference type="NCBI Taxonomy" id="1348616"/>
    <lineage>
        <taxon>Eukaryota</taxon>
        <taxon>Fungi</taxon>
        <taxon>Fungi incertae sedis</taxon>
        <taxon>Mucoromycota</taxon>
        <taxon>Glomeromycotina</taxon>
        <taxon>Glomeromycetes</taxon>
        <taxon>Diversisporales</taxon>
        <taxon>Gigasporaceae</taxon>
        <taxon>Dentiscutata</taxon>
    </lineage>
</organism>
<reference evidence="1" key="1">
    <citation type="submission" date="2021-06" db="EMBL/GenBank/DDBJ databases">
        <authorList>
            <person name="Kallberg Y."/>
            <person name="Tangrot J."/>
            <person name="Rosling A."/>
        </authorList>
    </citation>
    <scope>NUCLEOTIDE SEQUENCE</scope>
    <source>
        <strain evidence="1">MA453B</strain>
    </source>
</reference>
<keyword evidence="2" id="KW-1185">Reference proteome</keyword>
<dbReference type="Proteomes" id="UP000789405">
    <property type="component" value="Unassembled WGS sequence"/>
</dbReference>
<dbReference type="OrthoDB" id="2437940at2759"/>
<evidence type="ECO:0000313" key="2">
    <source>
        <dbReference type="Proteomes" id="UP000789405"/>
    </source>
</evidence>
<name>A0A9N9P2F9_9GLOM</name>
<comment type="caution">
    <text evidence="1">The sequence shown here is derived from an EMBL/GenBank/DDBJ whole genome shotgun (WGS) entry which is preliminary data.</text>
</comment>
<dbReference type="EMBL" id="CAJVPY010022135">
    <property type="protein sequence ID" value="CAG8781908.1"/>
    <property type="molecule type" value="Genomic_DNA"/>
</dbReference>
<proteinExistence type="predicted"/>
<evidence type="ECO:0000313" key="1">
    <source>
        <dbReference type="EMBL" id="CAG8781908.1"/>
    </source>
</evidence>
<gene>
    <name evidence="1" type="ORF">DERYTH_LOCUS19749</name>
</gene>
<feature type="non-terminal residue" evidence="1">
    <location>
        <position position="200"/>
    </location>
</feature>
<protein>
    <submittedName>
        <fullName evidence="1">15206_t:CDS:1</fullName>
    </submittedName>
</protein>